<feature type="domain" description="Imelysin-like" evidence="4">
    <location>
        <begin position="76"/>
        <end position="344"/>
    </location>
</feature>
<evidence type="ECO:0000313" key="6">
    <source>
        <dbReference type="Proteomes" id="UP000461730"/>
    </source>
</evidence>
<gene>
    <name evidence="5" type="ORF">GO493_14555</name>
</gene>
<feature type="transmembrane region" description="Helical" evidence="3">
    <location>
        <begin position="28"/>
        <end position="45"/>
    </location>
</feature>
<dbReference type="CDD" id="cd14659">
    <property type="entry name" value="Imelysin-like_IPPA"/>
    <property type="match status" value="1"/>
</dbReference>
<keyword evidence="6" id="KW-1185">Reference proteome</keyword>
<keyword evidence="3" id="KW-0472">Membrane</keyword>
<keyword evidence="2" id="KW-0732">Signal</keyword>
<sequence length="380" mass="41365">MQHAPGKPTGSVLLNVYKPDNFYRMRKNTLFVMLATGAISIIFYACSKGGGSSDPQPETGFDKTAMLTNYADNLVIPGYTTLQTQLQTLDAAVTTFLTTPTDANQQQAQSAFKNAYLQFERVSVHQYGPAETYLLGNFVNTFPADTVKINTNIQSGTYNFASTGTVAQQGLPALDYLLFGPGAVQQLSSAGRKKYVQDVLAQVKSLVDKTLADWKSTYRSQFIGNTRSDVGSPIGYLVNQFAYEMDQLKGPRIGWPFGKQSGGIVFADKCEAYYSGFSAALAVENLTNLRNTYTGGDNKGIDDYLISLKKDQLNTDVLKQFDVTLTKLKAIPDPMSAAFTGNADLVDAAYKEVQLLLTLLKTDVASATGVRITYQDSDGD</sequence>
<reference evidence="5 6" key="1">
    <citation type="submission" date="2019-12" db="EMBL/GenBank/DDBJ databases">
        <title>Chitinophaga sp. strain ysch24 (GDMCC 1.1355), whole genome shotgun sequence.</title>
        <authorList>
            <person name="Zhang X."/>
        </authorList>
    </citation>
    <scope>NUCLEOTIDE SEQUENCE [LARGE SCALE GENOMIC DNA]</scope>
    <source>
        <strain evidence="6">ysch24</strain>
    </source>
</reference>
<comment type="caution">
    <text evidence="5">The sequence shown here is derived from an EMBL/GenBank/DDBJ whole genome shotgun (WGS) entry which is preliminary data.</text>
</comment>
<evidence type="ECO:0000256" key="2">
    <source>
        <dbReference type="ARBA" id="ARBA00022729"/>
    </source>
</evidence>
<evidence type="ECO:0000313" key="5">
    <source>
        <dbReference type="EMBL" id="MVT09487.1"/>
    </source>
</evidence>
<dbReference type="Pfam" id="PF09375">
    <property type="entry name" value="Peptidase_M75"/>
    <property type="match status" value="1"/>
</dbReference>
<evidence type="ECO:0000259" key="4">
    <source>
        <dbReference type="Pfam" id="PF09375"/>
    </source>
</evidence>
<dbReference type="GO" id="GO:0030313">
    <property type="term" value="C:cell envelope"/>
    <property type="evidence" value="ECO:0007669"/>
    <property type="project" value="UniProtKB-SubCell"/>
</dbReference>
<dbReference type="AlphaFoldDB" id="A0A7K1U550"/>
<keyword evidence="3" id="KW-1133">Transmembrane helix</keyword>
<dbReference type="InterPro" id="IPR018976">
    <property type="entry name" value="Imelysin-like"/>
</dbReference>
<protein>
    <recommendedName>
        <fullName evidence="4">Imelysin-like domain-containing protein</fullName>
    </recommendedName>
</protein>
<evidence type="ECO:0000256" key="3">
    <source>
        <dbReference type="SAM" id="Phobius"/>
    </source>
</evidence>
<dbReference type="Gene3D" id="1.20.1420.20">
    <property type="entry name" value="M75 peptidase, HXXE motif"/>
    <property type="match status" value="1"/>
</dbReference>
<dbReference type="EMBL" id="WRXN01000005">
    <property type="protein sequence ID" value="MVT09487.1"/>
    <property type="molecule type" value="Genomic_DNA"/>
</dbReference>
<comment type="subcellular location">
    <subcellularLocation>
        <location evidence="1">Cell envelope</location>
    </subcellularLocation>
</comment>
<dbReference type="Proteomes" id="UP000461730">
    <property type="component" value="Unassembled WGS sequence"/>
</dbReference>
<accession>A0A7K1U550</accession>
<evidence type="ECO:0000256" key="1">
    <source>
        <dbReference type="ARBA" id="ARBA00004196"/>
    </source>
</evidence>
<dbReference type="InterPro" id="IPR034984">
    <property type="entry name" value="Imelysin-like_IPPA"/>
</dbReference>
<keyword evidence="3" id="KW-0812">Transmembrane</keyword>
<name>A0A7K1U550_9BACT</name>
<organism evidence="5 6">
    <name type="scientific">Chitinophaga tropicalis</name>
    <dbReference type="NCBI Taxonomy" id="2683588"/>
    <lineage>
        <taxon>Bacteria</taxon>
        <taxon>Pseudomonadati</taxon>
        <taxon>Bacteroidota</taxon>
        <taxon>Chitinophagia</taxon>
        <taxon>Chitinophagales</taxon>
        <taxon>Chitinophagaceae</taxon>
        <taxon>Chitinophaga</taxon>
    </lineage>
</organism>
<dbReference type="InterPro" id="IPR038352">
    <property type="entry name" value="Imelysin_sf"/>
</dbReference>
<proteinExistence type="predicted"/>